<proteinExistence type="predicted"/>
<evidence type="ECO:0000313" key="1">
    <source>
        <dbReference type="EMBL" id="MBB6034168.1"/>
    </source>
</evidence>
<dbReference type="EMBL" id="JACHGT010000004">
    <property type="protein sequence ID" value="MBB6034168.1"/>
    <property type="molecule type" value="Genomic_DNA"/>
</dbReference>
<name>A0A841FK10_9ACTN</name>
<keyword evidence="2" id="KW-1185">Reference proteome</keyword>
<evidence type="ECO:0000313" key="2">
    <source>
        <dbReference type="Proteomes" id="UP000548476"/>
    </source>
</evidence>
<reference evidence="1 2" key="1">
    <citation type="submission" date="2020-08" db="EMBL/GenBank/DDBJ databases">
        <title>Genomic Encyclopedia of Type Strains, Phase IV (KMG-IV): sequencing the most valuable type-strain genomes for metagenomic binning, comparative biology and taxonomic classification.</title>
        <authorList>
            <person name="Goeker M."/>
        </authorList>
    </citation>
    <scope>NUCLEOTIDE SEQUENCE [LARGE SCALE GENOMIC DNA]</scope>
    <source>
        <strain evidence="1 2">YIM 65646</strain>
    </source>
</reference>
<accession>A0A841FK10</accession>
<sequence>MGLSSITPKVATMKNEAWKAYAKWVETHSRASVSPPSPLVTQYANEMYAKIDQAFLYWTATLPEPDQYDEALDALSTVDHLITGPDVRGTLVTLNDLSQDWKGDGNTNFQENFLDKLPGMTDRHSKMVLALHNAYKLAKDIVETSEKDANKLADEAIAVFKKQAAADDGVSASDAKILLDMVALAAGIASAAATGGATLVLAGIAGVASFASNRIEGADEPVTLKGDYALEVADSIATEAHRIKNETEEAAVGLSQLIGHDIQKISEFNDHYVPMRPNIAGPV</sequence>
<dbReference type="RefSeq" id="WP_184787055.1">
    <property type="nucleotide sequence ID" value="NZ_BONT01000045.1"/>
</dbReference>
<protein>
    <submittedName>
        <fullName evidence="1">Uncharacterized protein YukE</fullName>
    </submittedName>
</protein>
<gene>
    <name evidence="1" type="ORF">HNR73_002018</name>
</gene>
<dbReference type="AlphaFoldDB" id="A0A841FK10"/>
<dbReference type="Proteomes" id="UP000548476">
    <property type="component" value="Unassembled WGS sequence"/>
</dbReference>
<comment type="caution">
    <text evidence="1">The sequence shown here is derived from an EMBL/GenBank/DDBJ whole genome shotgun (WGS) entry which is preliminary data.</text>
</comment>
<organism evidence="1 2">
    <name type="scientific">Phytomonospora endophytica</name>
    <dbReference type="NCBI Taxonomy" id="714109"/>
    <lineage>
        <taxon>Bacteria</taxon>
        <taxon>Bacillati</taxon>
        <taxon>Actinomycetota</taxon>
        <taxon>Actinomycetes</taxon>
        <taxon>Micromonosporales</taxon>
        <taxon>Micromonosporaceae</taxon>
        <taxon>Phytomonospora</taxon>
    </lineage>
</organism>